<proteinExistence type="predicted"/>
<dbReference type="PANTHER" id="PTHR42912">
    <property type="entry name" value="METHYLTRANSFERASE"/>
    <property type="match status" value="1"/>
</dbReference>
<dbReference type="GO" id="GO:0008757">
    <property type="term" value="F:S-adenosylmethionine-dependent methyltransferase activity"/>
    <property type="evidence" value="ECO:0007669"/>
    <property type="project" value="InterPro"/>
</dbReference>
<dbReference type="RefSeq" id="WP_037038881.1">
    <property type="nucleotide sequence ID" value="NZ_BAAAUZ010000030.1"/>
</dbReference>
<dbReference type="Pfam" id="PF08241">
    <property type="entry name" value="Methyltransf_11"/>
    <property type="match status" value="1"/>
</dbReference>
<organism evidence="2 3">
    <name type="scientific">Pseudonocardia halophobica</name>
    <dbReference type="NCBI Taxonomy" id="29401"/>
    <lineage>
        <taxon>Bacteria</taxon>
        <taxon>Bacillati</taxon>
        <taxon>Actinomycetota</taxon>
        <taxon>Actinomycetes</taxon>
        <taxon>Pseudonocardiales</taxon>
        <taxon>Pseudonocardiaceae</taxon>
        <taxon>Pseudonocardia</taxon>
    </lineage>
</organism>
<gene>
    <name evidence="2" type="ORF">GCM10017577_22060</name>
</gene>
<dbReference type="CDD" id="cd02440">
    <property type="entry name" value="AdoMet_MTases"/>
    <property type="match status" value="1"/>
</dbReference>
<dbReference type="Gene3D" id="3.40.50.150">
    <property type="entry name" value="Vaccinia Virus protein VP39"/>
    <property type="match status" value="1"/>
</dbReference>
<evidence type="ECO:0000259" key="1">
    <source>
        <dbReference type="Pfam" id="PF08241"/>
    </source>
</evidence>
<reference evidence="2" key="1">
    <citation type="journal article" date="2014" name="Int. J. Syst. Evol. Microbiol.">
        <title>Complete genome sequence of Corynebacterium casei LMG S-19264T (=DSM 44701T), isolated from a smear-ripened cheese.</title>
        <authorList>
            <consortium name="US DOE Joint Genome Institute (JGI-PGF)"/>
            <person name="Walter F."/>
            <person name="Albersmeier A."/>
            <person name="Kalinowski J."/>
            <person name="Ruckert C."/>
        </authorList>
    </citation>
    <scope>NUCLEOTIDE SEQUENCE</scope>
    <source>
        <strain evidence="2">VKM Ac-1069</strain>
    </source>
</reference>
<dbReference type="InterPro" id="IPR050508">
    <property type="entry name" value="Methyltransf_Superfamily"/>
</dbReference>
<comment type="caution">
    <text evidence="2">The sequence shown here is derived from an EMBL/GenBank/DDBJ whole genome shotgun (WGS) entry which is preliminary data.</text>
</comment>
<accession>A0A9W6NV89</accession>
<sequence length="255" mass="27781">MTLAFDEEGAREIERVYSTPDIVQQRAEVLGLLAPRPGELILDVGSGPGFLLESLAAAVGPEGTVHGIDPSPAMNALATRRVGALPGVTIAQGSAETLPYPDDFLDAVVSTQVYEYVADIPQAFAELRRVVRPGGRVLLLDTDWDSVVWHVADRARHARVMTAWEEHLVHPHLPATWARHLRNAGFRVTVQAAIPILNPRLDEDTYSALIAHTIAGYVADRQGLTGEDARAWLADVRGGDYFFSMNRFCVAAVPE</sequence>
<feature type="domain" description="Methyltransferase type 11" evidence="1">
    <location>
        <begin position="42"/>
        <end position="138"/>
    </location>
</feature>
<dbReference type="InterPro" id="IPR029063">
    <property type="entry name" value="SAM-dependent_MTases_sf"/>
</dbReference>
<dbReference type="InterPro" id="IPR013216">
    <property type="entry name" value="Methyltransf_11"/>
</dbReference>
<name>A0A9W6NV89_9PSEU</name>
<dbReference type="SUPFAM" id="SSF53335">
    <property type="entry name" value="S-adenosyl-L-methionine-dependent methyltransferases"/>
    <property type="match status" value="1"/>
</dbReference>
<evidence type="ECO:0000313" key="2">
    <source>
        <dbReference type="EMBL" id="GLL11065.1"/>
    </source>
</evidence>
<dbReference type="EMBL" id="BSFQ01000007">
    <property type="protein sequence ID" value="GLL11065.1"/>
    <property type="molecule type" value="Genomic_DNA"/>
</dbReference>
<dbReference type="Proteomes" id="UP001143463">
    <property type="component" value="Unassembled WGS sequence"/>
</dbReference>
<reference evidence="2" key="2">
    <citation type="submission" date="2023-01" db="EMBL/GenBank/DDBJ databases">
        <authorList>
            <person name="Sun Q."/>
            <person name="Evtushenko L."/>
        </authorList>
    </citation>
    <scope>NUCLEOTIDE SEQUENCE</scope>
    <source>
        <strain evidence="2">VKM Ac-1069</strain>
    </source>
</reference>
<dbReference type="AlphaFoldDB" id="A0A9W6NV89"/>
<protein>
    <recommendedName>
        <fullName evidence="1">Methyltransferase type 11 domain-containing protein</fullName>
    </recommendedName>
</protein>
<keyword evidence="3" id="KW-1185">Reference proteome</keyword>
<evidence type="ECO:0000313" key="3">
    <source>
        <dbReference type="Proteomes" id="UP001143463"/>
    </source>
</evidence>